<reference evidence="1" key="2">
    <citation type="submission" date="2021-08" db="EMBL/GenBank/DDBJ databases">
        <authorList>
            <person name="Tani A."/>
            <person name="Ola A."/>
            <person name="Ogura Y."/>
            <person name="Katsura K."/>
            <person name="Hayashi T."/>
        </authorList>
    </citation>
    <scope>NUCLEOTIDE SEQUENCE</scope>
    <source>
        <strain evidence="1">DSM 23674</strain>
    </source>
</reference>
<evidence type="ECO:0000313" key="2">
    <source>
        <dbReference type="Proteomes" id="UP001055101"/>
    </source>
</evidence>
<organism evidence="1 2">
    <name type="scientific">Methylobacterium thuringiense</name>
    <dbReference type="NCBI Taxonomy" id="1003091"/>
    <lineage>
        <taxon>Bacteria</taxon>
        <taxon>Pseudomonadati</taxon>
        <taxon>Pseudomonadota</taxon>
        <taxon>Alphaproteobacteria</taxon>
        <taxon>Hyphomicrobiales</taxon>
        <taxon>Methylobacteriaceae</taxon>
        <taxon>Methylobacterium</taxon>
    </lineage>
</organism>
<dbReference type="Pfam" id="PF07409">
    <property type="entry name" value="GP46"/>
    <property type="match status" value="1"/>
</dbReference>
<dbReference type="EMBL" id="BPRA01000004">
    <property type="protein sequence ID" value="GJE54586.1"/>
    <property type="molecule type" value="Genomic_DNA"/>
</dbReference>
<evidence type="ECO:0000313" key="1">
    <source>
        <dbReference type="EMBL" id="GJE54586.1"/>
    </source>
</evidence>
<proteinExistence type="predicted"/>
<gene>
    <name evidence="1" type="ORF">EKPJFOCH_1064</name>
</gene>
<name>A0ABQ4TH14_9HYPH</name>
<dbReference type="InterPro" id="IPR010877">
    <property type="entry name" value="Phage_Mu_Gp46"/>
</dbReference>
<reference evidence="1" key="1">
    <citation type="journal article" date="2021" name="Front. Microbiol.">
        <title>Comprehensive Comparative Genomics and Phenotyping of Methylobacterium Species.</title>
        <authorList>
            <person name="Alessa O."/>
            <person name="Ogura Y."/>
            <person name="Fujitani Y."/>
            <person name="Takami H."/>
            <person name="Hayashi T."/>
            <person name="Sahin N."/>
            <person name="Tani A."/>
        </authorList>
    </citation>
    <scope>NUCLEOTIDE SEQUENCE</scope>
    <source>
        <strain evidence="1">DSM 23674</strain>
    </source>
</reference>
<sequence length="187" mass="20396">MIDIRIREAEGCSGNPYLVPDTVWLTDPSFTTGTEQGGDWALAGPDETDNRGGLQAKAGIVSAVILALFTDRRCPEDHPLRYLADSDPRGWWGDAIDVDASAAEADLGSLLWLFERAPATEDIRRWVETIAFDALSPLTQQQAVAKVVTAATLNEAQGRIELLVDLYGKDGATMYSQRFANLWGQLA</sequence>
<accession>A0ABQ4TH14</accession>
<keyword evidence="2" id="KW-1185">Reference proteome</keyword>
<protein>
    <recommendedName>
        <fullName evidence="3">Mu-like prophage protein gp46</fullName>
    </recommendedName>
</protein>
<comment type="caution">
    <text evidence="1">The sequence shown here is derived from an EMBL/GenBank/DDBJ whole genome shotgun (WGS) entry which is preliminary data.</text>
</comment>
<dbReference type="Proteomes" id="UP001055101">
    <property type="component" value="Unassembled WGS sequence"/>
</dbReference>
<evidence type="ECO:0008006" key="3">
    <source>
        <dbReference type="Google" id="ProtNLM"/>
    </source>
</evidence>
<dbReference type="RefSeq" id="WP_238230983.1">
    <property type="nucleotide sequence ID" value="NZ_BPRA01000004.1"/>
</dbReference>